<accession>A0A645IZJ1</accession>
<name>A0A645IZJ1_9ZZZZ</name>
<evidence type="ECO:0000313" key="2">
    <source>
        <dbReference type="EMBL" id="MPN56626.1"/>
    </source>
</evidence>
<protein>
    <submittedName>
        <fullName evidence="2">Uncharacterized protein</fullName>
    </submittedName>
</protein>
<dbReference type="AlphaFoldDB" id="A0A645IZJ1"/>
<feature type="transmembrane region" description="Helical" evidence="1">
    <location>
        <begin position="49"/>
        <end position="69"/>
    </location>
</feature>
<feature type="transmembrane region" description="Helical" evidence="1">
    <location>
        <begin position="75"/>
        <end position="95"/>
    </location>
</feature>
<sequence>MTLQPWLIMSATSFICLFWSPPASWMTISSLGFFRAAFMASLIWMKKTLVRSGAETPILIGLPAAAAVVGAAAEVWAAAVAAAALVVAAVVAGAAPQPVRMEMAMATRTRVATSFFIFLLLDCYKFGRRFLYVVIQFDDISAFYSRFHRLSIALQPSFMPKIVRQSCTISP</sequence>
<dbReference type="EMBL" id="VSSQ01127181">
    <property type="protein sequence ID" value="MPN56626.1"/>
    <property type="molecule type" value="Genomic_DNA"/>
</dbReference>
<proteinExistence type="predicted"/>
<keyword evidence="1" id="KW-0812">Transmembrane</keyword>
<gene>
    <name evidence="2" type="ORF">SDC9_204316</name>
</gene>
<reference evidence="2" key="1">
    <citation type="submission" date="2019-08" db="EMBL/GenBank/DDBJ databases">
        <authorList>
            <person name="Kucharzyk K."/>
            <person name="Murdoch R.W."/>
            <person name="Higgins S."/>
            <person name="Loffler F."/>
        </authorList>
    </citation>
    <scope>NUCLEOTIDE SEQUENCE</scope>
</reference>
<evidence type="ECO:0000256" key="1">
    <source>
        <dbReference type="SAM" id="Phobius"/>
    </source>
</evidence>
<organism evidence="2">
    <name type="scientific">bioreactor metagenome</name>
    <dbReference type="NCBI Taxonomy" id="1076179"/>
    <lineage>
        <taxon>unclassified sequences</taxon>
        <taxon>metagenomes</taxon>
        <taxon>ecological metagenomes</taxon>
    </lineage>
</organism>
<feature type="transmembrane region" description="Helical" evidence="1">
    <location>
        <begin position="6"/>
        <end position="28"/>
    </location>
</feature>
<keyword evidence="1" id="KW-1133">Transmembrane helix</keyword>
<keyword evidence="1" id="KW-0472">Membrane</keyword>
<comment type="caution">
    <text evidence="2">The sequence shown here is derived from an EMBL/GenBank/DDBJ whole genome shotgun (WGS) entry which is preliminary data.</text>
</comment>